<dbReference type="EMBL" id="JAPVEA010000008">
    <property type="protein sequence ID" value="KAJ5440244.1"/>
    <property type="molecule type" value="Genomic_DNA"/>
</dbReference>
<proteinExistence type="predicted"/>
<organism evidence="1 2">
    <name type="scientific">Penicillium daleae</name>
    <dbReference type="NCBI Taxonomy" id="63821"/>
    <lineage>
        <taxon>Eukaryota</taxon>
        <taxon>Fungi</taxon>
        <taxon>Dikarya</taxon>
        <taxon>Ascomycota</taxon>
        <taxon>Pezizomycotina</taxon>
        <taxon>Eurotiomycetes</taxon>
        <taxon>Eurotiomycetidae</taxon>
        <taxon>Eurotiales</taxon>
        <taxon>Aspergillaceae</taxon>
        <taxon>Penicillium</taxon>
    </lineage>
</organism>
<dbReference type="Proteomes" id="UP001213681">
    <property type="component" value="Unassembled WGS sequence"/>
</dbReference>
<dbReference type="AlphaFoldDB" id="A0AAD6C357"/>
<sequence length="312" mass="35507">MALDNNKRIKHSASEMQKLMDNKELFLESQASDQDIQTRSEALNSSIKTWSVSFMRQKEDPVFHKKWFSAYLDIAPSCQVTQHLERFPVATQSSETPPPPESLDLWLRGVERKSLDALEMKLFCADPRQMSPRAFSDWRAFTVGLLSKTNTDARLAEGSIERINTSVQDVMILVEAWAQPAKLQYLEDDLCAIFLEAVELSRILRRQRWLWASTACIPSEELQTSVGREVVRSRRKTCRFLETNFVVSQTGGEAFVERGNVLTVQVVSYLRTSWAYCTAAPLGKGEILRLLPNEATCFKHIVDGLAIANNWD</sequence>
<comment type="caution">
    <text evidence="1">The sequence shown here is derived from an EMBL/GenBank/DDBJ whole genome shotgun (WGS) entry which is preliminary data.</text>
</comment>
<gene>
    <name evidence="1" type="ORF">N7458_011242</name>
</gene>
<dbReference type="RefSeq" id="XP_056763473.1">
    <property type="nucleotide sequence ID" value="XM_056914624.1"/>
</dbReference>
<name>A0AAD6C357_9EURO</name>
<evidence type="ECO:0000313" key="1">
    <source>
        <dbReference type="EMBL" id="KAJ5440244.1"/>
    </source>
</evidence>
<reference evidence="1" key="2">
    <citation type="journal article" date="2023" name="IMA Fungus">
        <title>Comparative genomic study of the Penicillium genus elucidates a diverse pangenome and 15 lateral gene transfer events.</title>
        <authorList>
            <person name="Petersen C."/>
            <person name="Sorensen T."/>
            <person name="Nielsen M.R."/>
            <person name="Sondergaard T.E."/>
            <person name="Sorensen J.L."/>
            <person name="Fitzpatrick D.A."/>
            <person name="Frisvad J.C."/>
            <person name="Nielsen K.L."/>
        </authorList>
    </citation>
    <scope>NUCLEOTIDE SEQUENCE</scope>
    <source>
        <strain evidence="1">IBT 16125</strain>
    </source>
</reference>
<keyword evidence="2" id="KW-1185">Reference proteome</keyword>
<accession>A0AAD6C357</accession>
<evidence type="ECO:0000313" key="2">
    <source>
        <dbReference type="Proteomes" id="UP001213681"/>
    </source>
</evidence>
<dbReference type="GeneID" id="81604867"/>
<reference evidence="1" key="1">
    <citation type="submission" date="2022-12" db="EMBL/GenBank/DDBJ databases">
        <authorList>
            <person name="Petersen C."/>
        </authorList>
    </citation>
    <scope>NUCLEOTIDE SEQUENCE</scope>
    <source>
        <strain evidence="1">IBT 16125</strain>
    </source>
</reference>
<protein>
    <submittedName>
        <fullName evidence="1">Uncharacterized protein</fullName>
    </submittedName>
</protein>